<dbReference type="RefSeq" id="WP_080022878.1">
    <property type="nucleotide sequence ID" value="NZ_LTAY01000040.1"/>
</dbReference>
<evidence type="ECO:0000313" key="3">
    <source>
        <dbReference type="Proteomes" id="UP000191448"/>
    </source>
</evidence>
<feature type="transmembrane region" description="Helical" evidence="1">
    <location>
        <begin position="6"/>
        <end position="39"/>
    </location>
</feature>
<proteinExistence type="predicted"/>
<keyword evidence="1" id="KW-1133">Transmembrane helix</keyword>
<dbReference type="AlphaFoldDB" id="A0A1V4SUU4"/>
<keyword evidence="1" id="KW-0812">Transmembrane</keyword>
<gene>
    <name evidence="2" type="ORF">CLTHE_17060</name>
</gene>
<name>A0A1V4SUU4_9CLOT</name>
<feature type="transmembrane region" description="Helical" evidence="1">
    <location>
        <begin position="89"/>
        <end position="111"/>
    </location>
</feature>
<organism evidence="2 3">
    <name type="scientific">Clostridium thermobutyricum DSM 4928</name>
    <dbReference type="NCBI Taxonomy" id="1121339"/>
    <lineage>
        <taxon>Bacteria</taxon>
        <taxon>Bacillati</taxon>
        <taxon>Bacillota</taxon>
        <taxon>Clostridia</taxon>
        <taxon>Eubacteriales</taxon>
        <taxon>Clostridiaceae</taxon>
        <taxon>Clostridium</taxon>
    </lineage>
</organism>
<accession>A0A1V4SUU4</accession>
<sequence length="118" mass="13569">MFMYALALIMAFSFILVPFIAIIKSSVTLSNFLIFTSYIGKKLQKKRLNIKRKVINKATYLRISFLMQFFLGFLLTLLSLILFTKNTNSYFNILIIFCVSLFGSIIIGTNLNKYLVAN</sequence>
<evidence type="ECO:0000256" key="1">
    <source>
        <dbReference type="SAM" id="Phobius"/>
    </source>
</evidence>
<dbReference type="EMBL" id="LTAY01000040">
    <property type="protein sequence ID" value="OPX47670.1"/>
    <property type="molecule type" value="Genomic_DNA"/>
</dbReference>
<dbReference type="Proteomes" id="UP000191448">
    <property type="component" value="Unassembled WGS sequence"/>
</dbReference>
<keyword evidence="1" id="KW-0472">Membrane</keyword>
<protein>
    <submittedName>
        <fullName evidence="2">Uncharacterized protein</fullName>
    </submittedName>
</protein>
<evidence type="ECO:0000313" key="2">
    <source>
        <dbReference type="EMBL" id="OPX47670.1"/>
    </source>
</evidence>
<feature type="transmembrane region" description="Helical" evidence="1">
    <location>
        <begin position="60"/>
        <end position="83"/>
    </location>
</feature>
<reference evidence="2 3" key="1">
    <citation type="submission" date="2016-02" db="EMBL/GenBank/DDBJ databases">
        <title>Genome sequence of Clostridium thermobutyricum DSM 4928.</title>
        <authorList>
            <person name="Poehlein A."/>
            <person name="Daniel R."/>
        </authorList>
    </citation>
    <scope>NUCLEOTIDE SEQUENCE [LARGE SCALE GENOMIC DNA]</scope>
    <source>
        <strain evidence="2 3">DSM 4928</strain>
    </source>
</reference>
<comment type="caution">
    <text evidence="2">The sequence shown here is derived from an EMBL/GenBank/DDBJ whole genome shotgun (WGS) entry which is preliminary data.</text>
</comment>